<keyword evidence="1" id="KW-0175">Coiled coil</keyword>
<dbReference type="AlphaFoldDB" id="A0A0W0VX34"/>
<sequence length="644" mass="74658">MISYNTKTARLMLWKQRLKNFNDTDREPLKAHLLSLLSNPKYDPETRWQNFNTERAKLLGEEHNQGWSWTPHFNWLWTILYYLSFTLIKINPQPGSRLRQFLAEEPEIDIKEVTPDATTSISDEVNLTDDAFEHSLFFKPEEALADLHTRIERLKAPKSEYDPKEIEVAIERLDAIKLRLAPQVYRDYLDTLFTRAPRECLNHFYSVYLADLKSHPYEPHQAIEYYLMARTLLNVFVLRGKKIDDVEEINPILYDIQKLVILLSWKTKKDSDPLLALASVPKETSDAIDAIYSGKTSSSQKKTKRRDQETSLKDKILKELQDKMGEKRFQSKSRSYDFPHRVLADMYEELKVDNHPLLIQFVRLACENLLFAYVQGKGEGTWKEGYMSYDTLHFLVKNILNAWPQKFNFFNQDKGVLLNPYSHGSSFFVNYRLAEKITAEVLLQAAVVPAWGLDVALKCCKEYLKNKALEPQELDWILARVRHVYPELVEPLKYIFTEVKIHGTEQLAVWAKSTPSNSQSDQIIKAIENALEEAKSAGLNVEKQYKAYQEALQDFYNLLNHCQLSNEELTVASKELLPKLKLCIKDELYAQWKDQIKTLQRGAMKEQQLNSSHVPTSQGGIFTPKDKQPTGADTSSHSQGPEYH</sequence>
<name>A0A0W0VX34_9GAMM</name>
<dbReference type="PATRIC" id="fig|45067.4.peg.409"/>
<feature type="coiled-coil region" evidence="1">
    <location>
        <begin position="524"/>
        <end position="551"/>
    </location>
</feature>
<feature type="compositionally biased region" description="Polar residues" evidence="2">
    <location>
        <begin position="607"/>
        <end position="620"/>
    </location>
</feature>
<dbReference type="eggNOG" id="ENOG5031ECR">
    <property type="taxonomic scope" value="Bacteria"/>
</dbReference>
<gene>
    <name evidence="3" type="ORF">Llan_0387</name>
</gene>
<feature type="compositionally biased region" description="Polar residues" evidence="2">
    <location>
        <begin position="631"/>
        <end position="644"/>
    </location>
</feature>
<evidence type="ECO:0000313" key="4">
    <source>
        <dbReference type="Proteomes" id="UP000054869"/>
    </source>
</evidence>
<keyword evidence="4" id="KW-1185">Reference proteome</keyword>
<evidence type="ECO:0000256" key="2">
    <source>
        <dbReference type="SAM" id="MobiDB-lite"/>
    </source>
</evidence>
<dbReference type="Proteomes" id="UP000054869">
    <property type="component" value="Unassembled WGS sequence"/>
</dbReference>
<dbReference type="RefSeq" id="WP_028373763.1">
    <property type="nucleotide sequence ID" value="NZ_CAAAJD010000024.1"/>
</dbReference>
<protein>
    <submittedName>
        <fullName evidence="3">Uncharacterized protein</fullName>
    </submittedName>
</protein>
<organism evidence="3 4">
    <name type="scientific">Legionella lansingensis</name>
    <dbReference type="NCBI Taxonomy" id="45067"/>
    <lineage>
        <taxon>Bacteria</taxon>
        <taxon>Pseudomonadati</taxon>
        <taxon>Pseudomonadota</taxon>
        <taxon>Gammaproteobacteria</taxon>
        <taxon>Legionellales</taxon>
        <taxon>Legionellaceae</taxon>
        <taxon>Legionella</taxon>
    </lineage>
</organism>
<dbReference type="OrthoDB" id="5637362at2"/>
<reference evidence="3 4" key="1">
    <citation type="submission" date="2015-11" db="EMBL/GenBank/DDBJ databases">
        <title>Genomic analysis of 38 Legionella species identifies large and diverse effector repertoires.</title>
        <authorList>
            <person name="Burstein D."/>
            <person name="Amaro F."/>
            <person name="Zusman T."/>
            <person name="Lifshitz Z."/>
            <person name="Cohen O."/>
            <person name="Gilbert J.A."/>
            <person name="Pupko T."/>
            <person name="Shuman H.A."/>
            <person name="Segal G."/>
        </authorList>
    </citation>
    <scope>NUCLEOTIDE SEQUENCE [LARGE SCALE GENOMIC DNA]</scope>
    <source>
        <strain evidence="3 4">ATCC 49751</strain>
    </source>
</reference>
<dbReference type="EMBL" id="LNYI01000009">
    <property type="protein sequence ID" value="KTD24693.1"/>
    <property type="molecule type" value="Genomic_DNA"/>
</dbReference>
<feature type="region of interest" description="Disordered" evidence="2">
    <location>
        <begin position="603"/>
        <end position="644"/>
    </location>
</feature>
<evidence type="ECO:0000313" key="3">
    <source>
        <dbReference type="EMBL" id="KTD24693.1"/>
    </source>
</evidence>
<accession>A0A0W0VX34</accession>
<dbReference type="STRING" id="45067.Llan_0387"/>
<proteinExistence type="predicted"/>
<comment type="caution">
    <text evidence="3">The sequence shown here is derived from an EMBL/GenBank/DDBJ whole genome shotgun (WGS) entry which is preliminary data.</text>
</comment>
<evidence type="ECO:0000256" key="1">
    <source>
        <dbReference type="SAM" id="Coils"/>
    </source>
</evidence>